<evidence type="ECO:0000313" key="9">
    <source>
        <dbReference type="EMBL" id="KAE8670612.1"/>
    </source>
</evidence>
<dbReference type="PANTHER" id="PTHR27005">
    <property type="entry name" value="WALL-ASSOCIATED RECEPTOR KINASE-LIKE 21"/>
    <property type="match status" value="1"/>
</dbReference>
<evidence type="ECO:0000313" key="10">
    <source>
        <dbReference type="Proteomes" id="UP000436088"/>
    </source>
</evidence>
<dbReference type="Pfam" id="PF07645">
    <property type="entry name" value="EGF_CA"/>
    <property type="match status" value="1"/>
</dbReference>
<feature type="transmembrane region" description="Helical" evidence="7">
    <location>
        <begin position="184"/>
        <end position="207"/>
    </location>
</feature>
<keyword evidence="3" id="KW-0808">Transferase</keyword>
<protein>
    <submittedName>
        <fullName evidence="9">Wall associated kinase-like 6</fullName>
    </submittedName>
</protein>
<dbReference type="GO" id="GO:0005524">
    <property type="term" value="F:ATP binding"/>
    <property type="evidence" value="ECO:0007669"/>
    <property type="project" value="UniProtKB-KW"/>
</dbReference>
<evidence type="ECO:0000256" key="2">
    <source>
        <dbReference type="ARBA" id="ARBA00022536"/>
    </source>
</evidence>
<sequence>MNCSGTEANGVNLTGSPFFFSEFRNRIVACTSGAVFGGNLSNTCYDGTCCETVMASVLKTFDARFDGGSDGCNSAYLVEQNWRDSYTADGSVGAVIDWAIPDEAFELSKSGKEYNCKQYGLVFDEPHLDKSIRCYCNHGYQGNAYLLNGCQDVDECVDETRNPCGEVKCINRPGSYECERRKTWAVPLGMGLGFGTLCLVMGGWWLYKFLKKRREIKLKKKFFKRNGGLLLQQQMFAKEGGLENTKIFTSKELDKATDISTRIEWSAKADPFTKECWPTAESSPLKGPKKWLRRTSKSSSMKSPFFLKLTTDMWLNC</sequence>
<keyword evidence="1" id="KW-0723">Serine/threonine-protein kinase</keyword>
<dbReference type="CDD" id="cd00054">
    <property type="entry name" value="EGF_CA"/>
    <property type="match status" value="1"/>
</dbReference>
<dbReference type="EMBL" id="VEPZ02001504">
    <property type="protein sequence ID" value="KAE8670612.1"/>
    <property type="molecule type" value="Genomic_DNA"/>
</dbReference>
<keyword evidence="10" id="KW-1185">Reference proteome</keyword>
<dbReference type="SMART" id="SM00179">
    <property type="entry name" value="EGF_CA"/>
    <property type="match status" value="1"/>
</dbReference>
<keyword evidence="7" id="KW-0472">Membrane</keyword>
<dbReference type="GO" id="GO:0005886">
    <property type="term" value="C:plasma membrane"/>
    <property type="evidence" value="ECO:0007669"/>
    <property type="project" value="TreeGrafter"/>
</dbReference>
<evidence type="ECO:0000256" key="7">
    <source>
        <dbReference type="SAM" id="Phobius"/>
    </source>
</evidence>
<keyword evidence="6" id="KW-1015">Disulfide bond</keyword>
<organism evidence="9 10">
    <name type="scientific">Hibiscus syriacus</name>
    <name type="common">Rose of Sharon</name>
    <dbReference type="NCBI Taxonomy" id="106335"/>
    <lineage>
        <taxon>Eukaryota</taxon>
        <taxon>Viridiplantae</taxon>
        <taxon>Streptophyta</taxon>
        <taxon>Embryophyta</taxon>
        <taxon>Tracheophyta</taxon>
        <taxon>Spermatophyta</taxon>
        <taxon>Magnoliopsida</taxon>
        <taxon>eudicotyledons</taxon>
        <taxon>Gunneridae</taxon>
        <taxon>Pentapetalae</taxon>
        <taxon>rosids</taxon>
        <taxon>malvids</taxon>
        <taxon>Malvales</taxon>
        <taxon>Malvaceae</taxon>
        <taxon>Malvoideae</taxon>
        <taxon>Hibiscus</taxon>
    </lineage>
</organism>
<accession>A0A6A2X6A5</accession>
<name>A0A6A2X6A5_HIBSY</name>
<evidence type="ECO:0000256" key="4">
    <source>
        <dbReference type="ARBA" id="ARBA00022741"/>
    </source>
</evidence>
<dbReference type="PANTHER" id="PTHR27005:SF280">
    <property type="entry name" value="WALL-ASSOCIATED RECEPTOR KINASE-LIKE 8"/>
    <property type="match status" value="1"/>
</dbReference>
<dbReference type="InterPro" id="IPR018097">
    <property type="entry name" value="EGF_Ca-bd_CS"/>
</dbReference>
<dbReference type="AlphaFoldDB" id="A0A6A2X6A5"/>
<evidence type="ECO:0000256" key="6">
    <source>
        <dbReference type="ARBA" id="ARBA00023157"/>
    </source>
</evidence>
<dbReference type="Proteomes" id="UP000436088">
    <property type="component" value="Unassembled WGS sequence"/>
</dbReference>
<feature type="domain" description="EGF-like calcium-binding" evidence="8">
    <location>
        <begin position="152"/>
        <end position="199"/>
    </location>
</feature>
<gene>
    <name evidence="9" type="ORF">F3Y22_tig00112114pilonHSYRG00019</name>
</gene>
<dbReference type="InterPro" id="IPR049883">
    <property type="entry name" value="NOTCH1_EGF-like"/>
</dbReference>
<keyword evidence="7" id="KW-1133">Transmembrane helix</keyword>
<dbReference type="InterPro" id="IPR045274">
    <property type="entry name" value="WAK-like"/>
</dbReference>
<keyword evidence="7" id="KW-0812">Transmembrane</keyword>
<dbReference type="InterPro" id="IPR001881">
    <property type="entry name" value="EGF-like_Ca-bd_dom"/>
</dbReference>
<dbReference type="GO" id="GO:0005509">
    <property type="term" value="F:calcium ion binding"/>
    <property type="evidence" value="ECO:0007669"/>
    <property type="project" value="InterPro"/>
</dbReference>
<comment type="caution">
    <text evidence="9">The sequence shown here is derived from an EMBL/GenBank/DDBJ whole genome shotgun (WGS) entry which is preliminary data.</text>
</comment>
<keyword evidence="1" id="KW-0418">Kinase</keyword>
<keyword evidence="4" id="KW-0547">Nucleotide-binding</keyword>
<dbReference type="Gene3D" id="2.10.25.10">
    <property type="entry name" value="Laminin"/>
    <property type="match status" value="2"/>
</dbReference>
<evidence type="ECO:0000259" key="8">
    <source>
        <dbReference type="SMART" id="SM00179"/>
    </source>
</evidence>
<dbReference type="GO" id="GO:0004674">
    <property type="term" value="F:protein serine/threonine kinase activity"/>
    <property type="evidence" value="ECO:0007669"/>
    <property type="project" value="UniProtKB-KW"/>
</dbReference>
<proteinExistence type="predicted"/>
<evidence type="ECO:0000256" key="3">
    <source>
        <dbReference type="ARBA" id="ARBA00022679"/>
    </source>
</evidence>
<keyword evidence="5" id="KW-0067">ATP-binding</keyword>
<dbReference type="GO" id="GO:0007166">
    <property type="term" value="P:cell surface receptor signaling pathway"/>
    <property type="evidence" value="ECO:0007669"/>
    <property type="project" value="InterPro"/>
</dbReference>
<reference evidence="9" key="1">
    <citation type="submission" date="2019-09" db="EMBL/GenBank/DDBJ databases">
        <title>Draft genome information of white flower Hibiscus syriacus.</title>
        <authorList>
            <person name="Kim Y.-M."/>
        </authorList>
    </citation>
    <scope>NUCLEOTIDE SEQUENCE [LARGE SCALE GENOMIC DNA]</scope>
    <source>
        <strain evidence="9">YM2019G1</strain>
    </source>
</reference>
<keyword evidence="2" id="KW-0245">EGF-like domain</keyword>
<evidence type="ECO:0000256" key="1">
    <source>
        <dbReference type="ARBA" id="ARBA00022527"/>
    </source>
</evidence>
<evidence type="ECO:0000256" key="5">
    <source>
        <dbReference type="ARBA" id="ARBA00022840"/>
    </source>
</evidence>
<dbReference type="PROSITE" id="PS01187">
    <property type="entry name" value="EGF_CA"/>
    <property type="match status" value="1"/>
</dbReference>